<proteinExistence type="predicted"/>
<protein>
    <submittedName>
        <fullName evidence="1">Uncharacterized protein</fullName>
    </submittedName>
</protein>
<dbReference type="Proteomes" id="UP000233020">
    <property type="component" value="Unplaced"/>
</dbReference>
<evidence type="ECO:0000313" key="1">
    <source>
        <dbReference type="Ensembl" id="ENSANAP00000007942.1"/>
    </source>
</evidence>
<dbReference type="GeneTree" id="ENSGT00900000143196"/>
<name>A0A2K5CGN5_AOTNA</name>
<reference evidence="1" key="1">
    <citation type="submission" date="2025-08" db="UniProtKB">
        <authorList>
            <consortium name="Ensembl"/>
        </authorList>
    </citation>
    <scope>IDENTIFICATION</scope>
</reference>
<organism evidence="1 2">
    <name type="scientific">Aotus nancymaae</name>
    <name type="common">Ma's night monkey</name>
    <dbReference type="NCBI Taxonomy" id="37293"/>
    <lineage>
        <taxon>Eukaryota</taxon>
        <taxon>Metazoa</taxon>
        <taxon>Chordata</taxon>
        <taxon>Craniata</taxon>
        <taxon>Vertebrata</taxon>
        <taxon>Euteleostomi</taxon>
        <taxon>Mammalia</taxon>
        <taxon>Eutheria</taxon>
        <taxon>Euarchontoglires</taxon>
        <taxon>Primates</taxon>
        <taxon>Haplorrhini</taxon>
        <taxon>Platyrrhini</taxon>
        <taxon>Aotidae</taxon>
        <taxon>Aotus</taxon>
    </lineage>
</organism>
<evidence type="ECO:0000313" key="2">
    <source>
        <dbReference type="Proteomes" id="UP000233020"/>
    </source>
</evidence>
<dbReference type="Ensembl" id="ENSANAT00000025721.1">
    <property type="protein sequence ID" value="ENSANAP00000007942.1"/>
    <property type="gene ID" value="ENSANAG00000022028.1"/>
</dbReference>
<sequence>LWTPEEGYLAQQAQKNFSSPFAPSLQFERIREFPAVASSYYLAVAGRRVWFHGSKSSINQVFWERVKKGCSTAAAMGGVHTQPCTRPHTHTLFVLGPVSFAPQVMFSSPHLTQVHKTLELIRLQCIWLIGYNGGYEYFNRIKALNQRNRALKTVEFQASASGKGVFKLRGNEAFFGAPEITSCRQLLIC</sequence>
<dbReference type="AlphaFoldDB" id="A0A2K5CGN5"/>
<accession>A0A2K5CGN5</accession>
<dbReference type="OMA" id="PAVANSY"/>
<keyword evidence="2" id="KW-1185">Reference proteome</keyword>
<reference evidence="1" key="2">
    <citation type="submission" date="2025-09" db="UniProtKB">
        <authorList>
            <consortium name="Ensembl"/>
        </authorList>
    </citation>
    <scope>IDENTIFICATION</scope>
</reference>